<feature type="region of interest" description="Disordered" evidence="1">
    <location>
        <begin position="136"/>
        <end position="166"/>
    </location>
</feature>
<keyword evidence="3" id="KW-1185">Reference proteome</keyword>
<evidence type="ECO:0000256" key="1">
    <source>
        <dbReference type="SAM" id="MobiDB-lite"/>
    </source>
</evidence>
<comment type="caution">
    <text evidence="2">The sequence shown here is derived from an EMBL/GenBank/DDBJ whole genome shotgun (WGS) entry which is preliminary data.</text>
</comment>
<organism evidence="2 3">
    <name type="scientific">Daphnia magna</name>
    <dbReference type="NCBI Taxonomy" id="35525"/>
    <lineage>
        <taxon>Eukaryota</taxon>
        <taxon>Metazoa</taxon>
        <taxon>Ecdysozoa</taxon>
        <taxon>Arthropoda</taxon>
        <taxon>Crustacea</taxon>
        <taxon>Branchiopoda</taxon>
        <taxon>Diplostraca</taxon>
        <taxon>Cladocera</taxon>
        <taxon>Anomopoda</taxon>
        <taxon>Daphniidae</taxon>
        <taxon>Daphnia</taxon>
    </lineage>
</organism>
<dbReference type="Gene3D" id="3.30.1520.10">
    <property type="entry name" value="Phox-like domain"/>
    <property type="match status" value="1"/>
</dbReference>
<dbReference type="PANTHER" id="PTHR45850:SF1">
    <property type="entry name" value="SORTING NEXIN 6, ISOFORM B"/>
    <property type="match status" value="1"/>
</dbReference>
<reference evidence="2 3" key="1">
    <citation type="journal article" date="2023" name="Nucleic Acids Res.">
        <title>The hologenome of Daphnia magna reveals possible DNA methylation and microbiome-mediated evolution of the host genome.</title>
        <authorList>
            <person name="Chaturvedi A."/>
            <person name="Li X."/>
            <person name="Dhandapani V."/>
            <person name="Marshall H."/>
            <person name="Kissane S."/>
            <person name="Cuenca-Cambronero M."/>
            <person name="Asole G."/>
            <person name="Calvet F."/>
            <person name="Ruiz-Romero M."/>
            <person name="Marangio P."/>
            <person name="Guigo R."/>
            <person name="Rago D."/>
            <person name="Mirbahai L."/>
            <person name="Eastwood N."/>
            <person name="Colbourne J.K."/>
            <person name="Zhou J."/>
            <person name="Mallon E."/>
            <person name="Orsini L."/>
        </authorList>
    </citation>
    <scope>NUCLEOTIDE SEQUENCE [LARGE SCALE GENOMIC DNA]</scope>
    <source>
        <strain evidence="2">LRV0_1</strain>
    </source>
</reference>
<feature type="compositionally biased region" description="Gly residues" evidence="1">
    <location>
        <begin position="136"/>
        <end position="146"/>
    </location>
</feature>
<sequence length="245" mass="27831">MLIQLVPQVAELLHHHCRDFALKQMVRRHQNPITVKDKNVDILVRQESCLLKEQGIIAHIICTNLYTINRNTLCTAVVGGKFFPGACATSIENKSATRTVKWNFTDKTPTELFPTRNDTITVRTLRIRREIHGSVSYGGGATGRSGGFRSEIPPPPPRPEFDSSREKLQKLGEGEGSMTAKKFNKMKLKLEAEALATKKKTVAMHEVFLSRLENHPIFRADTNFRVFLEYEQDLSVRGKTKRRKC</sequence>
<accession>A0ABQ9ZYA1</accession>
<dbReference type="InterPro" id="IPR036871">
    <property type="entry name" value="PX_dom_sf"/>
</dbReference>
<dbReference type="PANTHER" id="PTHR45850">
    <property type="entry name" value="SORTING NEXIN FAMILY MEMBER"/>
    <property type="match status" value="1"/>
</dbReference>
<dbReference type="EMBL" id="JAOYFB010000029">
    <property type="protein sequence ID" value="KAK4017869.1"/>
    <property type="molecule type" value="Genomic_DNA"/>
</dbReference>
<evidence type="ECO:0000313" key="2">
    <source>
        <dbReference type="EMBL" id="KAK4017869.1"/>
    </source>
</evidence>
<dbReference type="Proteomes" id="UP001234178">
    <property type="component" value="Unassembled WGS sequence"/>
</dbReference>
<name>A0ABQ9ZYA1_9CRUS</name>
<gene>
    <name evidence="2" type="ORF">OUZ56_033804</name>
</gene>
<proteinExistence type="predicted"/>
<protein>
    <submittedName>
        <fullName evidence="2">Uncharacterized protein</fullName>
    </submittedName>
</protein>
<evidence type="ECO:0000313" key="3">
    <source>
        <dbReference type="Proteomes" id="UP001234178"/>
    </source>
</evidence>